<accession>A6WD64</accession>
<feature type="region of interest" description="Disordered" evidence="1">
    <location>
        <begin position="219"/>
        <end position="243"/>
    </location>
</feature>
<reference evidence="4" key="1">
    <citation type="journal article" date="2008" name="PLoS ONE">
        <title>Survival in nuclear waste, extreme resistance, and potential applications gleaned from the genome sequence of Kineococcus radiotolerans SRS30216.</title>
        <authorList>
            <person name="Bagwell C.E."/>
            <person name="Bhat S."/>
            <person name="Hawkins G.M."/>
            <person name="Smith B.W."/>
            <person name="Biswas T."/>
            <person name="Hoover T.R."/>
            <person name="Saunders E."/>
            <person name="Han C.S."/>
            <person name="Tsodikov O.V."/>
            <person name="Shimkets L.J."/>
        </authorList>
    </citation>
    <scope>NUCLEOTIDE SEQUENCE [LARGE SCALE GENOMIC DNA]</scope>
    <source>
        <strain evidence="4">ATCC BAA-149 / DSM 14245 / SRS30216</strain>
    </source>
</reference>
<dbReference type="KEGG" id="kra:Krad_3289"/>
<dbReference type="RefSeq" id="WP_012086988.1">
    <property type="nucleotide sequence ID" value="NC_009664.2"/>
</dbReference>
<gene>
    <name evidence="3" type="ordered locus">Krad_3289</name>
</gene>
<dbReference type="STRING" id="266940.Krad_3289"/>
<feature type="compositionally biased region" description="Basic and acidic residues" evidence="1">
    <location>
        <begin position="229"/>
        <end position="243"/>
    </location>
</feature>
<dbReference type="InterPro" id="IPR025445">
    <property type="entry name" value="DUF4191"/>
</dbReference>
<sequence>MARREKPAGATPAQKPKKKRFARTRQLKQVYDMTVRVDPGAKWWLLLAFAGPVVLGLLIGLLVDHPIYFTILGLLVGVLAGMFVLGRRAERAAYVNLKGQKGAAGAALSSIRRGWTIEQEPVAAEARTQDMVFRATGRGGIVLVGDGPPTRVKKLLEAERRKVSRIVPNVPVHLFTVGDGDTEGEVPLHKLASRVQRLKPQLTKQEVAAVQKRLRALGGIRPPVPKGIDPMRARPDRKAMRGR</sequence>
<dbReference type="eggNOG" id="ENOG502ZA9M">
    <property type="taxonomic scope" value="Bacteria"/>
</dbReference>
<evidence type="ECO:0000256" key="2">
    <source>
        <dbReference type="SAM" id="Phobius"/>
    </source>
</evidence>
<keyword evidence="2" id="KW-0812">Transmembrane</keyword>
<keyword evidence="4" id="KW-1185">Reference proteome</keyword>
<feature type="transmembrane region" description="Helical" evidence="2">
    <location>
        <begin position="43"/>
        <end position="61"/>
    </location>
</feature>
<evidence type="ECO:0000256" key="1">
    <source>
        <dbReference type="SAM" id="MobiDB-lite"/>
    </source>
</evidence>
<keyword evidence="2" id="KW-1133">Transmembrane helix</keyword>
<dbReference type="Pfam" id="PF13829">
    <property type="entry name" value="DUF4191"/>
    <property type="match status" value="1"/>
</dbReference>
<dbReference type="AlphaFoldDB" id="A6WD64"/>
<feature type="region of interest" description="Disordered" evidence="1">
    <location>
        <begin position="1"/>
        <end position="20"/>
    </location>
</feature>
<name>A6WD64_KINRD</name>
<dbReference type="EMBL" id="CP000750">
    <property type="protein sequence ID" value="ABS04753.1"/>
    <property type="molecule type" value="Genomic_DNA"/>
</dbReference>
<evidence type="ECO:0000313" key="4">
    <source>
        <dbReference type="Proteomes" id="UP000001116"/>
    </source>
</evidence>
<proteinExistence type="predicted"/>
<dbReference type="OrthoDB" id="8479889at2"/>
<dbReference type="HOGENOM" id="CLU_089257_0_0_11"/>
<evidence type="ECO:0000313" key="3">
    <source>
        <dbReference type="EMBL" id="ABS04753.1"/>
    </source>
</evidence>
<keyword evidence="2" id="KW-0472">Membrane</keyword>
<feature type="transmembrane region" description="Helical" evidence="2">
    <location>
        <begin position="67"/>
        <end position="85"/>
    </location>
</feature>
<organism evidence="3 4">
    <name type="scientific">Kineococcus radiotolerans (strain ATCC BAA-149 / DSM 14245 / SRS30216)</name>
    <dbReference type="NCBI Taxonomy" id="266940"/>
    <lineage>
        <taxon>Bacteria</taxon>
        <taxon>Bacillati</taxon>
        <taxon>Actinomycetota</taxon>
        <taxon>Actinomycetes</taxon>
        <taxon>Kineosporiales</taxon>
        <taxon>Kineosporiaceae</taxon>
        <taxon>Kineococcus</taxon>
    </lineage>
</organism>
<protein>
    <submittedName>
        <fullName evidence="3">Integral membrane protein</fullName>
    </submittedName>
</protein>
<dbReference type="Proteomes" id="UP000001116">
    <property type="component" value="Chromosome"/>
</dbReference>